<dbReference type="Gene3D" id="1.25.40.390">
    <property type="match status" value="1"/>
</dbReference>
<feature type="domain" description="SusD-like N-terminal" evidence="7">
    <location>
        <begin position="85"/>
        <end position="215"/>
    </location>
</feature>
<dbReference type="InterPro" id="IPR033985">
    <property type="entry name" value="SusD-like_N"/>
</dbReference>
<organism evidence="8 9">
    <name type="scientific">Christiangramia antarctica</name>
    <dbReference type="NCBI Taxonomy" id="2058158"/>
    <lineage>
        <taxon>Bacteria</taxon>
        <taxon>Pseudomonadati</taxon>
        <taxon>Bacteroidota</taxon>
        <taxon>Flavobacteriia</taxon>
        <taxon>Flavobacteriales</taxon>
        <taxon>Flavobacteriaceae</taxon>
        <taxon>Christiangramia</taxon>
    </lineage>
</organism>
<evidence type="ECO:0000313" key="9">
    <source>
        <dbReference type="Proteomes" id="UP001597438"/>
    </source>
</evidence>
<name>A0ABW5X2I6_9FLAO</name>
<keyword evidence="3" id="KW-0732">Signal</keyword>
<feature type="domain" description="RagB/SusD" evidence="6">
    <location>
        <begin position="331"/>
        <end position="523"/>
    </location>
</feature>
<evidence type="ECO:0000256" key="2">
    <source>
        <dbReference type="ARBA" id="ARBA00006275"/>
    </source>
</evidence>
<keyword evidence="5" id="KW-0998">Cell outer membrane</keyword>
<evidence type="ECO:0000256" key="1">
    <source>
        <dbReference type="ARBA" id="ARBA00004442"/>
    </source>
</evidence>
<dbReference type="EMBL" id="JBHUOJ010000008">
    <property type="protein sequence ID" value="MFD2832465.1"/>
    <property type="molecule type" value="Genomic_DNA"/>
</dbReference>
<dbReference type="CDD" id="cd08977">
    <property type="entry name" value="SusD"/>
    <property type="match status" value="1"/>
</dbReference>
<reference evidence="9" key="1">
    <citation type="journal article" date="2019" name="Int. J. Syst. Evol. Microbiol.">
        <title>The Global Catalogue of Microorganisms (GCM) 10K type strain sequencing project: providing services to taxonomists for standard genome sequencing and annotation.</title>
        <authorList>
            <consortium name="The Broad Institute Genomics Platform"/>
            <consortium name="The Broad Institute Genome Sequencing Center for Infectious Disease"/>
            <person name="Wu L."/>
            <person name="Ma J."/>
        </authorList>
    </citation>
    <scope>NUCLEOTIDE SEQUENCE [LARGE SCALE GENOMIC DNA]</scope>
    <source>
        <strain evidence="9">KCTC 52925</strain>
    </source>
</reference>
<evidence type="ECO:0000259" key="7">
    <source>
        <dbReference type="Pfam" id="PF14322"/>
    </source>
</evidence>
<accession>A0ABW5X2I6</accession>
<dbReference type="RefSeq" id="WP_251741973.1">
    <property type="nucleotide sequence ID" value="NZ_JBHUOJ010000008.1"/>
</dbReference>
<dbReference type="SUPFAM" id="SSF48452">
    <property type="entry name" value="TPR-like"/>
    <property type="match status" value="1"/>
</dbReference>
<keyword evidence="4" id="KW-0472">Membrane</keyword>
<dbReference type="Pfam" id="PF14322">
    <property type="entry name" value="SusD-like_3"/>
    <property type="match status" value="1"/>
</dbReference>
<gene>
    <name evidence="8" type="ORF">ACFSYS_04140</name>
</gene>
<proteinExistence type="inferred from homology"/>
<dbReference type="InterPro" id="IPR011990">
    <property type="entry name" value="TPR-like_helical_dom_sf"/>
</dbReference>
<comment type="subcellular location">
    <subcellularLocation>
        <location evidence="1">Cell outer membrane</location>
    </subcellularLocation>
</comment>
<evidence type="ECO:0000256" key="5">
    <source>
        <dbReference type="ARBA" id="ARBA00023237"/>
    </source>
</evidence>
<dbReference type="InterPro" id="IPR012944">
    <property type="entry name" value="SusD_RagB_dom"/>
</dbReference>
<dbReference type="PROSITE" id="PS51257">
    <property type="entry name" value="PROKAR_LIPOPROTEIN"/>
    <property type="match status" value="1"/>
</dbReference>
<evidence type="ECO:0000256" key="4">
    <source>
        <dbReference type="ARBA" id="ARBA00023136"/>
    </source>
</evidence>
<evidence type="ECO:0000313" key="8">
    <source>
        <dbReference type="EMBL" id="MFD2832465.1"/>
    </source>
</evidence>
<comment type="caution">
    <text evidence="8">The sequence shown here is derived from an EMBL/GenBank/DDBJ whole genome shotgun (WGS) entry which is preliminary data.</text>
</comment>
<evidence type="ECO:0000259" key="6">
    <source>
        <dbReference type="Pfam" id="PF07980"/>
    </source>
</evidence>
<dbReference type="Proteomes" id="UP001597438">
    <property type="component" value="Unassembled WGS sequence"/>
</dbReference>
<protein>
    <submittedName>
        <fullName evidence="8">RagB/SusD family nutrient uptake outer membrane protein</fullName>
    </submittedName>
</protein>
<keyword evidence="9" id="KW-1185">Reference proteome</keyword>
<evidence type="ECO:0000256" key="3">
    <source>
        <dbReference type="ARBA" id="ARBA00022729"/>
    </source>
</evidence>
<dbReference type="Pfam" id="PF07980">
    <property type="entry name" value="SusD_RagB"/>
    <property type="match status" value="1"/>
</dbReference>
<comment type="similarity">
    <text evidence="2">Belongs to the SusD family.</text>
</comment>
<sequence>MKNKFLIIIIFSALFTQSCDDKLDIPPEDGIGSATLYKNEAGALAGLMGIYSRIFRAYRQTDFNAMYPLSGTDEGFENRNGTRTFLENAHTSSERFILESWSLLYAGVNAANIMLVELENSPIPEDRKKVFVAEARYLRAYLFMDLERAFGGKKGIPMPLENTLKELLPRTSGEDVYTQIIADLEFAEENLPTIQEVTPGRASKSAAQGLLARANLYRAGEPFTNDGDYYTQARNWAKKVIDGGYHELNPDYSDIFKNLAVEQYDTKEVLMQIAFYYGNQDNQQGGKIGSSVGMRIDNSQCSRRGYSLISSSITLIDAYREDPSDERGVWNASPYFIPSDTCDFKLSSNQFRYGCSKYRSYLTEQGAGSWGPYHWPVLRYSDVLLMFAEAENQLNPGSTEALAAVNQVRNRANATPLENIDLELIQEERRLELCYEGLRKYDLVRWGIMEETVNETLAAHLAQDETINEDWERFQGEGPAPTNSLESYYLDVYRNYDSSKHNLLPIPEQEIGANSLIEQNPNW</sequence>